<evidence type="ECO:0000259" key="1">
    <source>
        <dbReference type="Pfam" id="PF26035"/>
    </source>
</evidence>
<dbReference type="InterPro" id="IPR058323">
    <property type="entry name" value="DUF8010"/>
</dbReference>
<organism evidence="3">
    <name type="scientific">freshwater metagenome</name>
    <dbReference type="NCBI Taxonomy" id="449393"/>
    <lineage>
        <taxon>unclassified sequences</taxon>
        <taxon>metagenomes</taxon>
        <taxon>ecological metagenomes</taxon>
    </lineage>
</organism>
<gene>
    <name evidence="3" type="ORF">UFOPK1561_00343</name>
</gene>
<accession>A0A6J6CKI5</accession>
<dbReference type="Pfam" id="PF26035">
    <property type="entry name" value="DUF8010"/>
    <property type="match status" value="1"/>
</dbReference>
<dbReference type="EMBL" id="CAEZSZ010000023">
    <property type="protein sequence ID" value="CAB4551921.1"/>
    <property type="molecule type" value="Genomic_DNA"/>
</dbReference>
<feature type="domain" description="DUF8010" evidence="1">
    <location>
        <begin position="4"/>
        <end position="93"/>
    </location>
</feature>
<dbReference type="AlphaFoldDB" id="A0A6J6CKI5"/>
<reference evidence="3" key="1">
    <citation type="submission" date="2020-05" db="EMBL/GenBank/DDBJ databases">
        <authorList>
            <person name="Chiriac C."/>
            <person name="Salcher M."/>
            <person name="Ghai R."/>
            <person name="Kavagutti S V."/>
        </authorList>
    </citation>
    <scope>NUCLEOTIDE SEQUENCE</scope>
</reference>
<protein>
    <submittedName>
        <fullName evidence="3">Unannotated protein</fullName>
    </submittedName>
</protein>
<evidence type="ECO:0000259" key="2">
    <source>
        <dbReference type="Pfam" id="PF26572"/>
    </source>
</evidence>
<dbReference type="Pfam" id="PF26572">
    <property type="entry name" value="DUF8185"/>
    <property type="match status" value="1"/>
</dbReference>
<name>A0A6J6CKI5_9ZZZZ</name>
<proteinExistence type="predicted"/>
<feature type="domain" description="DUF8185" evidence="2">
    <location>
        <begin position="116"/>
        <end position="216"/>
    </location>
</feature>
<evidence type="ECO:0000313" key="3">
    <source>
        <dbReference type="EMBL" id="CAB4551921.1"/>
    </source>
</evidence>
<sequence length="220" mass="23610">MINPFVLADQQSAADLQSYLTRAKKLDPDGLVRLRAFGDLLAAYVAPIYSGNLMDKGPTILGLRTCELAGEAEVDVLVPIGAVQERLAHLLSDDQTKEFKIQLNESQRAPWAGISPPRQGWQAKGTINESRLTQIARDGIAEVATSIPESVGGPIAARIRGEIWGRGIDLQSMVPTGAAFAAASLGFLTENEEVGLFHADGWVRLSSAHGHVLAKVATRF</sequence>
<dbReference type="InterPro" id="IPR058498">
    <property type="entry name" value="DUF8185"/>
</dbReference>